<reference evidence="2" key="1">
    <citation type="submission" date="2020-08" db="EMBL/GenBank/DDBJ databases">
        <title>Genome public.</title>
        <authorList>
            <person name="Liu C."/>
            <person name="Sun Q."/>
        </authorList>
    </citation>
    <scope>NUCLEOTIDE SEQUENCE</scope>
    <source>
        <strain evidence="2">BX1005</strain>
    </source>
</reference>
<feature type="transmembrane region" description="Helical" evidence="1">
    <location>
        <begin position="20"/>
        <end position="39"/>
    </location>
</feature>
<gene>
    <name evidence="2" type="ORF">H8S17_10810</name>
</gene>
<organism evidence="2 3">
    <name type="scientific">Roseburia zhanii</name>
    <dbReference type="NCBI Taxonomy" id="2763064"/>
    <lineage>
        <taxon>Bacteria</taxon>
        <taxon>Bacillati</taxon>
        <taxon>Bacillota</taxon>
        <taxon>Clostridia</taxon>
        <taxon>Lachnospirales</taxon>
        <taxon>Lachnospiraceae</taxon>
        <taxon>Roseburia</taxon>
    </lineage>
</organism>
<evidence type="ECO:0000256" key="1">
    <source>
        <dbReference type="SAM" id="Phobius"/>
    </source>
</evidence>
<sequence>MYSKREREIRILREKISNIYFGIGLTIVAVCLYMINFTKYANAKLTVYMIYFGLFLELIAVILKQPKFTKRRAIVMAVSVIVILMIAAGLYYVATMI</sequence>
<evidence type="ECO:0000313" key="2">
    <source>
        <dbReference type="EMBL" id="MBC5714680.1"/>
    </source>
</evidence>
<dbReference type="EMBL" id="JACOPH010000009">
    <property type="protein sequence ID" value="MBC5714680.1"/>
    <property type="molecule type" value="Genomic_DNA"/>
</dbReference>
<comment type="caution">
    <text evidence="2">The sequence shown here is derived from an EMBL/GenBank/DDBJ whole genome shotgun (WGS) entry which is preliminary data.</text>
</comment>
<dbReference type="Proteomes" id="UP000606720">
    <property type="component" value="Unassembled WGS sequence"/>
</dbReference>
<evidence type="ECO:0000313" key="3">
    <source>
        <dbReference type="Proteomes" id="UP000606720"/>
    </source>
</evidence>
<name>A0A923LPE9_9FIRM</name>
<feature type="transmembrane region" description="Helical" evidence="1">
    <location>
        <begin position="75"/>
        <end position="94"/>
    </location>
</feature>
<keyword evidence="1" id="KW-0472">Membrane</keyword>
<protein>
    <submittedName>
        <fullName evidence="2">Uncharacterized protein</fullName>
    </submittedName>
</protein>
<feature type="transmembrane region" description="Helical" evidence="1">
    <location>
        <begin position="45"/>
        <end position="63"/>
    </location>
</feature>
<keyword evidence="1" id="KW-1133">Transmembrane helix</keyword>
<accession>A0A923LPE9</accession>
<keyword evidence="1" id="KW-0812">Transmembrane</keyword>
<dbReference type="AlphaFoldDB" id="A0A923LPE9"/>
<proteinExistence type="predicted"/>
<dbReference type="RefSeq" id="WP_186867314.1">
    <property type="nucleotide sequence ID" value="NZ_JACOPH010000009.1"/>
</dbReference>
<keyword evidence="3" id="KW-1185">Reference proteome</keyword>